<protein>
    <submittedName>
        <fullName evidence="4">Uncharacterized protein</fullName>
    </submittedName>
</protein>
<feature type="compositionally biased region" description="Basic and acidic residues" evidence="2">
    <location>
        <begin position="257"/>
        <end position="273"/>
    </location>
</feature>
<proteinExistence type="predicted"/>
<feature type="region of interest" description="Disordered" evidence="2">
    <location>
        <begin position="358"/>
        <end position="408"/>
    </location>
</feature>
<dbReference type="PROSITE" id="PS50005">
    <property type="entry name" value="TPR"/>
    <property type="match status" value="1"/>
</dbReference>
<sequence>MMDPEMIRLAQEQMSRIPPAELLRMQQQMMGNPDLLRMATEGMKNIRPEDLRFAAEQMKNMPSEQIADMSARMANASPEQIAAMNGDATALMLKNQGNQLHGSGQFYEAIDKYKEAKLKSLGVSSAAASNLRVTCSLNLMSCYLKTSQYSKAISEGSEVLATEPRNLKALYRRGQAYKELGKLKLAVADLTEAAAVAPDDETVADVLRVAKEELEREGDNVEKVQKEDDYVQHNSDGPIIEEITEEEAERLTSTVSTRREEVANRATEGETMPREASTSSFSGMSPPNDQAYAEAIKSMKQNPGLLRNMQSTMSSVDPEQLAAMSGGKMTPEMAKFAADLMKHMSPSDLERMVDMASGLNLNGGAPSSSSSGPEPTRPAAPSASTVPFQPSPGMLQPDEQMRRQMKDPAMRELMSSMIKSMTPESMASMSEQLGLQLTPEQAVAAQKAMANLTPDQLDRLMRWTERAQTVTEQAKRAKAWIVGKPGLMLAILMLLVAIVLHYLGFIG</sequence>
<dbReference type="PANTHER" id="PTHR48313">
    <property type="entry name" value="TPR_REGION DOMAIN-CONTAINING PROTEIN"/>
    <property type="match status" value="1"/>
</dbReference>
<feature type="compositionally biased region" description="Low complexity" evidence="2">
    <location>
        <begin position="358"/>
        <end position="373"/>
    </location>
</feature>
<dbReference type="SMART" id="SM00028">
    <property type="entry name" value="TPR"/>
    <property type="match status" value="3"/>
</dbReference>
<gene>
    <name evidence="4" type="ORF">SELMODRAFT_176294</name>
</gene>
<feature type="compositionally biased region" description="Basic and acidic residues" evidence="2">
    <location>
        <begin position="399"/>
        <end position="408"/>
    </location>
</feature>
<dbReference type="HOGENOM" id="CLU_024599_1_0_1"/>
<dbReference type="PANTHER" id="PTHR48313:SF1">
    <property type="entry name" value="OUTER ENVELOPE PROTEIN 61"/>
    <property type="match status" value="1"/>
</dbReference>
<dbReference type="Gene3D" id="1.25.40.10">
    <property type="entry name" value="Tetratricopeptide repeat domain"/>
    <property type="match status" value="1"/>
</dbReference>
<dbReference type="Gramene" id="EFJ21399">
    <property type="protein sequence ID" value="EFJ21399"/>
    <property type="gene ID" value="SELMODRAFT_176294"/>
</dbReference>
<dbReference type="InParanoid" id="D8S244"/>
<dbReference type="Proteomes" id="UP000001514">
    <property type="component" value="Unassembled WGS sequence"/>
</dbReference>
<dbReference type="eggNOG" id="KOG0546">
    <property type="taxonomic scope" value="Eukaryota"/>
</dbReference>
<evidence type="ECO:0000256" key="2">
    <source>
        <dbReference type="SAM" id="MobiDB-lite"/>
    </source>
</evidence>
<keyword evidence="1" id="KW-0802">TPR repeat</keyword>
<evidence type="ECO:0000313" key="4">
    <source>
        <dbReference type="EMBL" id="EFJ21399.1"/>
    </source>
</evidence>
<reference evidence="4 5" key="1">
    <citation type="journal article" date="2011" name="Science">
        <title>The Selaginella genome identifies genetic changes associated with the evolution of vascular plants.</title>
        <authorList>
            <person name="Banks J.A."/>
            <person name="Nishiyama T."/>
            <person name="Hasebe M."/>
            <person name="Bowman J.L."/>
            <person name="Gribskov M."/>
            <person name="dePamphilis C."/>
            <person name="Albert V.A."/>
            <person name="Aono N."/>
            <person name="Aoyama T."/>
            <person name="Ambrose B.A."/>
            <person name="Ashton N.W."/>
            <person name="Axtell M.J."/>
            <person name="Barker E."/>
            <person name="Barker M.S."/>
            <person name="Bennetzen J.L."/>
            <person name="Bonawitz N.D."/>
            <person name="Chapple C."/>
            <person name="Cheng C."/>
            <person name="Correa L.G."/>
            <person name="Dacre M."/>
            <person name="DeBarry J."/>
            <person name="Dreyer I."/>
            <person name="Elias M."/>
            <person name="Engstrom E.M."/>
            <person name="Estelle M."/>
            <person name="Feng L."/>
            <person name="Finet C."/>
            <person name="Floyd S.K."/>
            <person name="Frommer W.B."/>
            <person name="Fujita T."/>
            <person name="Gramzow L."/>
            <person name="Gutensohn M."/>
            <person name="Harholt J."/>
            <person name="Hattori M."/>
            <person name="Heyl A."/>
            <person name="Hirai T."/>
            <person name="Hiwatashi Y."/>
            <person name="Ishikawa M."/>
            <person name="Iwata M."/>
            <person name="Karol K.G."/>
            <person name="Koehler B."/>
            <person name="Kolukisaoglu U."/>
            <person name="Kubo M."/>
            <person name="Kurata T."/>
            <person name="Lalonde S."/>
            <person name="Li K."/>
            <person name="Li Y."/>
            <person name="Litt A."/>
            <person name="Lyons E."/>
            <person name="Manning G."/>
            <person name="Maruyama T."/>
            <person name="Michael T.P."/>
            <person name="Mikami K."/>
            <person name="Miyazaki S."/>
            <person name="Morinaga S."/>
            <person name="Murata T."/>
            <person name="Mueller-Roeber B."/>
            <person name="Nelson D.R."/>
            <person name="Obara M."/>
            <person name="Oguri Y."/>
            <person name="Olmstead R.G."/>
            <person name="Onodera N."/>
            <person name="Petersen B.L."/>
            <person name="Pils B."/>
            <person name="Prigge M."/>
            <person name="Rensing S.A."/>
            <person name="Riano-Pachon D.M."/>
            <person name="Roberts A.W."/>
            <person name="Sato Y."/>
            <person name="Scheller H.V."/>
            <person name="Schulz B."/>
            <person name="Schulz C."/>
            <person name="Shakirov E.V."/>
            <person name="Shibagaki N."/>
            <person name="Shinohara N."/>
            <person name="Shippen D.E."/>
            <person name="Soerensen I."/>
            <person name="Sotooka R."/>
            <person name="Sugimoto N."/>
            <person name="Sugita M."/>
            <person name="Sumikawa N."/>
            <person name="Tanurdzic M."/>
            <person name="Theissen G."/>
            <person name="Ulvskov P."/>
            <person name="Wakazuki S."/>
            <person name="Weng J.K."/>
            <person name="Willats W.W."/>
            <person name="Wipf D."/>
            <person name="Wolf P.G."/>
            <person name="Yang L."/>
            <person name="Zimmer A.D."/>
            <person name="Zhu Q."/>
            <person name="Mitros T."/>
            <person name="Hellsten U."/>
            <person name="Loque D."/>
            <person name="Otillar R."/>
            <person name="Salamov A."/>
            <person name="Schmutz J."/>
            <person name="Shapiro H."/>
            <person name="Lindquist E."/>
            <person name="Lucas S."/>
            <person name="Rokhsar D."/>
            <person name="Grigoriev I.V."/>
        </authorList>
    </citation>
    <scope>NUCLEOTIDE SEQUENCE [LARGE SCALE GENOMIC DNA]</scope>
</reference>
<dbReference type="EMBL" id="GL377599">
    <property type="protein sequence ID" value="EFJ21399.1"/>
    <property type="molecule type" value="Genomic_DNA"/>
</dbReference>
<evidence type="ECO:0000256" key="3">
    <source>
        <dbReference type="SAM" id="Phobius"/>
    </source>
</evidence>
<keyword evidence="3" id="KW-1133">Transmembrane helix</keyword>
<name>D8S244_SELML</name>
<keyword evidence="3" id="KW-0812">Transmembrane</keyword>
<organism evidence="5">
    <name type="scientific">Selaginella moellendorffii</name>
    <name type="common">Spikemoss</name>
    <dbReference type="NCBI Taxonomy" id="88036"/>
    <lineage>
        <taxon>Eukaryota</taxon>
        <taxon>Viridiplantae</taxon>
        <taxon>Streptophyta</taxon>
        <taxon>Embryophyta</taxon>
        <taxon>Tracheophyta</taxon>
        <taxon>Lycopodiopsida</taxon>
        <taxon>Selaginellales</taxon>
        <taxon>Selaginellaceae</taxon>
        <taxon>Selaginella</taxon>
    </lineage>
</organism>
<feature type="repeat" description="TPR" evidence="1">
    <location>
        <begin position="167"/>
        <end position="200"/>
    </location>
</feature>
<feature type="transmembrane region" description="Helical" evidence="3">
    <location>
        <begin position="486"/>
        <end position="506"/>
    </location>
</feature>
<dbReference type="AlphaFoldDB" id="D8S244"/>
<keyword evidence="5" id="KW-1185">Reference proteome</keyword>
<evidence type="ECO:0000256" key="1">
    <source>
        <dbReference type="PROSITE-ProRule" id="PRU00339"/>
    </source>
</evidence>
<dbReference type="OrthoDB" id="245563at2759"/>
<accession>D8S244</accession>
<dbReference type="KEGG" id="smo:SELMODRAFT_176294"/>
<keyword evidence="3" id="KW-0472">Membrane</keyword>
<evidence type="ECO:0000313" key="5">
    <source>
        <dbReference type="Proteomes" id="UP000001514"/>
    </source>
</evidence>
<dbReference type="InterPro" id="IPR011990">
    <property type="entry name" value="TPR-like_helical_dom_sf"/>
</dbReference>
<dbReference type="SUPFAM" id="SSF48452">
    <property type="entry name" value="TPR-like"/>
    <property type="match status" value="1"/>
</dbReference>
<dbReference type="FunCoup" id="D8S244">
    <property type="interactions" value="2945"/>
</dbReference>
<feature type="region of interest" description="Disordered" evidence="2">
    <location>
        <begin position="248"/>
        <end position="286"/>
    </location>
</feature>
<feature type="compositionally biased region" description="Polar residues" evidence="2">
    <location>
        <begin position="276"/>
        <end position="286"/>
    </location>
</feature>
<dbReference type="OMA" id="KRPIDWA"/>
<dbReference type="STRING" id="88036.D8S244"/>
<dbReference type="InterPro" id="IPR019734">
    <property type="entry name" value="TPR_rpt"/>
</dbReference>